<comment type="caution">
    <text evidence="1">The sequence shown here is derived from an EMBL/GenBank/DDBJ whole genome shotgun (WGS) entry which is preliminary data.</text>
</comment>
<dbReference type="RefSeq" id="XP_046015217.1">
    <property type="nucleotide sequence ID" value="XM_046163513.1"/>
</dbReference>
<reference evidence="1" key="1">
    <citation type="journal article" date="2021" name="Nat. Commun.">
        <title>Genetic determinants of endophytism in the Arabidopsis root mycobiome.</title>
        <authorList>
            <person name="Mesny F."/>
            <person name="Miyauchi S."/>
            <person name="Thiergart T."/>
            <person name="Pickel B."/>
            <person name="Atanasova L."/>
            <person name="Karlsson M."/>
            <person name="Huettel B."/>
            <person name="Barry K.W."/>
            <person name="Haridas S."/>
            <person name="Chen C."/>
            <person name="Bauer D."/>
            <person name="Andreopoulos W."/>
            <person name="Pangilinan J."/>
            <person name="LaButti K."/>
            <person name="Riley R."/>
            <person name="Lipzen A."/>
            <person name="Clum A."/>
            <person name="Drula E."/>
            <person name="Henrissat B."/>
            <person name="Kohler A."/>
            <person name="Grigoriev I.V."/>
            <person name="Martin F.M."/>
            <person name="Hacquard S."/>
        </authorList>
    </citation>
    <scope>NUCLEOTIDE SEQUENCE</scope>
    <source>
        <strain evidence="1">MPI-CAGE-CH-0230</strain>
    </source>
</reference>
<accession>A0A9P8YBR1</accession>
<dbReference type="GeneID" id="70193059"/>
<keyword evidence="2" id="KW-1185">Reference proteome</keyword>
<protein>
    <submittedName>
        <fullName evidence="1">Uncharacterized protein</fullName>
    </submittedName>
</protein>
<sequence length="146" mass="15117">MKAVDNLVALTSSRPSLCTPQNASRPAAEALRSSERCPAIRAHTSSTTRHTSLDVLVPAAAGSGIDADVPASTAAPARTPGLLCAARLVCPARLTAGTIMPQLIIALRLHLIHTSVPTCLLAFDGTFPQPCKPTNSSSSSKSLRHS</sequence>
<evidence type="ECO:0000313" key="1">
    <source>
        <dbReference type="EMBL" id="KAH7035124.1"/>
    </source>
</evidence>
<dbReference type="AlphaFoldDB" id="A0A9P8YBR1"/>
<dbReference type="EMBL" id="JAGTJQ010000003">
    <property type="protein sequence ID" value="KAH7035124.1"/>
    <property type="molecule type" value="Genomic_DNA"/>
</dbReference>
<proteinExistence type="predicted"/>
<dbReference type="Proteomes" id="UP000756346">
    <property type="component" value="Unassembled WGS sequence"/>
</dbReference>
<organism evidence="1 2">
    <name type="scientific">Microdochium trichocladiopsis</name>
    <dbReference type="NCBI Taxonomy" id="1682393"/>
    <lineage>
        <taxon>Eukaryota</taxon>
        <taxon>Fungi</taxon>
        <taxon>Dikarya</taxon>
        <taxon>Ascomycota</taxon>
        <taxon>Pezizomycotina</taxon>
        <taxon>Sordariomycetes</taxon>
        <taxon>Xylariomycetidae</taxon>
        <taxon>Xylariales</taxon>
        <taxon>Microdochiaceae</taxon>
        <taxon>Microdochium</taxon>
    </lineage>
</organism>
<gene>
    <name evidence="1" type="ORF">B0I36DRAFT_88438</name>
</gene>
<name>A0A9P8YBR1_9PEZI</name>
<evidence type="ECO:0000313" key="2">
    <source>
        <dbReference type="Proteomes" id="UP000756346"/>
    </source>
</evidence>